<feature type="non-terminal residue" evidence="2">
    <location>
        <position position="103"/>
    </location>
</feature>
<dbReference type="EMBL" id="BARW01011011">
    <property type="protein sequence ID" value="GAI83141.1"/>
    <property type="molecule type" value="Genomic_DNA"/>
</dbReference>
<protein>
    <submittedName>
        <fullName evidence="2">Uncharacterized protein</fullName>
    </submittedName>
</protein>
<feature type="transmembrane region" description="Helical" evidence="1">
    <location>
        <begin position="65"/>
        <end position="86"/>
    </location>
</feature>
<reference evidence="2" key="1">
    <citation type="journal article" date="2014" name="Front. Microbiol.">
        <title>High frequency of phylogenetically diverse reductive dehalogenase-homologous genes in deep subseafloor sedimentary metagenomes.</title>
        <authorList>
            <person name="Kawai M."/>
            <person name="Futagami T."/>
            <person name="Toyoda A."/>
            <person name="Takaki Y."/>
            <person name="Nishi S."/>
            <person name="Hori S."/>
            <person name="Arai W."/>
            <person name="Tsubouchi T."/>
            <person name="Morono Y."/>
            <person name="Uchiyama I."/>
            <person name="Ito T."/>
            <person name="Fujiyama A."/>
            <person name="Inagaki F."/>
            <person name="Takami H."/>
        </authorList>
    </citation>
    <scope>NUCLEOTIDE SEQUENCE</scope>
    <source>
        <strain evidence="2">Expedition CK06-06</strain>
    </source>
</reference>
<evidence type="ECO:0000313" key="2">
    <source>
        <dbReference type="EMBL" id="GAI83141.1"/>
    </source>
</evidence>
<organism evidence="2">
    <name type="scientific">marine sediment metagenome</name>
    <dbReference type="NCBI Taxonomy" id="412755"/>
    <lineage>
        <taxon>unclassified sequences</taxon>
        <taxon>metagenomes</taxon>
        <taxon>ecological metagenomes</taxon>
    </lineage>
</organism>
<keyword evidence="1" id="KW-0472">Membrane</keyword>
<comment type="caution">
    <text evidence="2">The sequence shown here is derived from an EMBL/GenBank/DDBJ whole genome shotgun (WGS) entry which is preliminary data.</text>
</comment>
<sequence length="103" mass="11714">MQQTSSSVRIGWIVMFIMGIYLAVLGLMSVFAYETTMTTSFRIYVGQSWSDFVANSPKPAEMMTMISRLTGANLIGIGIFIVMMAWNAYRKAQRWSWYTALFA</sequence>
<keyword evidence="1" id="KW-0812">Transmembrane</keyword>
<name>X1SVH9_9ZZZZ</name>
<dbReference type="AlphaFoldDB" id="X1SVH9"/>
<proteinExistence type="predicted"/>
<gene>
    <name evidence="2" type="ORF">S12H4_21417</name>
</gene>
<evidence type="ECO:0000256" key="1">
    <source>
        <dbReference type="SAM" id="Phobius"/>
    </source>
</evidence>
<keyword evidence="1" id="KW-1133">Transmembrane helix</keyword>
<feature type="transmembrane region" description="Helical" evidence="1">
    <location>
        <begin position="12"/>
        <end position="33"/>
    </location>
</feature>
<accession>X1SVH9</accession>